<evidence type="ECO:0000313" key="4">
    <source>
        <dbReference type="Proteomes" id="UP001589890"/>
    </source>
</evidence>
<feature type="region of interest" description="Disordered" evidence="1">
    <location>
        <begin position="67"/>
        <end position="112"/>
    </location>
</feature>
<feature type="transmembrane region" description="Helical" evidence="2">
    <location>
        <begin position="41"/>
        <end position="62"/>
    </location>
</feature>
<evidence type="ECO:0000313" key="3">
    <source>
        <dbReference type="EMBL" id="MFC0623836.1"/>
    </source>
</evidence>
<keyword evidence="4" id="KW-1185">Reference proteome</keyword>
<dbReference type="Proteomes" id="UP001589890">
    <property type="component" value="Unassembled WGS sequence"/>
</dbReference>
<comment type="caution">
    <text evidence="3">The sequence shown here is derived from an EMBL/GenBank/DDBJ whole genome shotgun (WGS) entry which is preliminary data.</text>
</comment>
<sequence>MTNDFDLKRAFDSELDGLEPMPDVVPATVVAGRRSVRRRRLAGALGGVLAGSGLVVGAVAMMPGPDTQVAGPGIAPPPQSLPSTAPIPSNGSTPSNGPSGTPSSGSTAKYTGPPTWFRKKIATELSAVLPDQFGPVTAVIPEREGARGYRVTAGGRTFTITFNFSKPIPGHPPTTCEPPGPRNRVVSCATRVLPNGGRAMSDHHPDTGSTLSTVTLTALIHGHAVELYVFPTNSVEPPLTDREMLDVAAAPRFAALVQEWASHPEWVVDATWPGASQTQPSSSTPSS</sequence>
<protein>
    <recommendedName>
        <fullName evidence="5">DUF3105 domain-containing protein</fullName>
    </recommendedName>
</protein>
<evidence type="ECO:0008006" key="5">
    <source>
        <dbReference type="Google" id="ProtNLM"/>
    </source>
</evidence>
<keyword evidence="2" id="KW-0812">Transmembrane</keyword>
<feature type="compositionally biased region" description="Low complexity" evidence="1">
    <location>
        <begin position="88"/>
        <end position="107"/>
    </location>
</feature>
<dbReference type="EMBL" id="JBHLTC010000006">
    <property type="protein sequence ID" value="MFC0623836.1"/>
    <property type="molecule type" value="Genomic_DNA"/>
</dbReference>
<name>A0ABV6QGR7_9ACTN</name>
<dbReference type="RefSeq" id="WP_380044536.1">
    <property type="nucleotide sequence ID" value="NZ_JBHLTC010000006.1"/>
</dbReference>
<reference evidence="3 4" key="1">
    <citation type="submission" date="2024-09" db="EMBL/GenBank/DDBJ databases">
        <authorList>
            <person name="Sun Q."/>
            <person name="Mori K."/>
        </authorList>
    </citation>
    <scope>NUCLEOTIDE SEQUENCE [LARGE SCALE GENOMIC DNA]</scope>
    <source>
        <strain evidence="3 4">CGMCC 1.15906</strain>
    </source>
</reference>
<organism evidence="3 4">
    <name type="scientific">Kribbella deserti</name>
    <dbReference type="NCBI Taxonomy" id="1926257"/>
    <lineage>
        <taxon>Bacteria</taxon>
        <taxon>Bacillati</taxon>
        <taxon>Actinomycetota</taxon>
        <taxon>Actinomycetes</taxon>
        <taxon>Propionibacteriales</taxon>
        <taxon>Kribbellaceae</taxon>
        <taxon>Kribbella</taxon>
    </lineage>
</organism>
<accession>A0ABV6QGR7</accession>
<keyword evidence="2" id="KW-0472">Membrane</keyword>
<evidence type="ECO:0000256" key="2">
    <source>
        <dbReference type="SAM" id="Phobius"/>
    </source>
</evidence>
<gene>
    <name evidence="3" type="ORF">ACFFGN_07175</name>
</gene>
<evidence type="ECO:0000256" key="1">
    <source>
        <dbReference type="SAM" id="MobiDB-lite"/>
    </source>
</evidence>
<proteinExistence type="predicted"/>
<keyword evidence="2" id="KW-1133">Transmembrane helix</keyword>